<dbReference type="GeneID" id="39492976"/>
<dbReference type="EMBL" id="DACSUM010000028">
    <property type="protein sequence ID" value="HAT3582998.1"/>
    <property type="molecule type" value="Genomic_DNA"/>
</dbReference>
<dbReference type="RefSeq" id="WP_047368814.1">
    <property type="nucleotide sequence ID" value="NZ_CABMNU010000003.1"/>
</dbReference>
<reference evidence="1" key="2">
    <citation type="submission" date="2020-10" db="EMBL/GenBank/DDBJ databases">
        <authorList>
            <consortium name="NCBI Pathogen Detection Project"/>
        </authorList>
    </citation>
    <scope>NUCLEOTIDE SEQUENCE</scope>
    <source>
        <strain evidence="1">CAVp300</strain>
    </source>
</reference>
<dbReference type="Proteomes" id="UP000867740">
    <property type="component" value="Unassembled WGS sequence"/>
</dbReference>
<comment type="caution">
    <text evidence="1">The sequence shown here is derived from an EMBL/GenBank/DDBJ whole genome shotgun (WGS) entry which is preliminary data.</text>
</comment>
<accession>A0A9P3WFC3</accession>
<name>A0A9P3WFC3_KLUIN</name>
<proteinExistence type="predicted"/>
<gene>
    <name evidence="1" type="ORF">I8531_003325</name>
</gene>
<evidence type="ECO:0000313" key="2">
    <source>
        <dbReference type="Proteomes" id="UP000867740"/>
    </source>
</evidence>
<reference evidence="1" key="1">
    <citation type="journal article" date="2018" name="Genome Biol.">
        <title>SKESA: strategic k-mer extension for scrupulous assemblies.</title>
        <authorList>
            <person name="Souvorov A."/>
            <person name="Agarwala R."/>
            <person name="Lipman D.J."/>
        </authorList>
    </citation>
    <scope>NUCLEOTIDE SEQUENCE</scope>
    <source>
        <strain evidence="1">CAVp300</strain>
    </source>
</reference>
<evidence type="ECO:0000313" key="1">
    <source>
        <dbReference type="EMBL" id="HAT3582998.1"/>
    </source>
</evidence>
<organism evidence="1 2">
    <name type="scientific">Kluyvera intermedia</name>
    <name type="common">Enterobacter intermedius</name>
    <dbReference type="NCBI Taxonomy" id="61648"/>
    <lineage>
        <taxon>Bacteria</taxon>
        <taxon>Pseudomonadati</taxon>
        <taxon>Pseudomonadota</taxon>
        <taxon>Gammaproteobacteria</taxon>
        <taxon>Enterobacterales</taxon>
        <taxon>Enterobacteriaceae</taxon>
        <taxon>Kluyvera</taxon>
    </lineage>
</organism>
<protein>
    <submittedName>
        <fullName evidence="1">Uncharacterized protein</fullName>
    </submittedName>
</protein>
<sequence length="100" mass="11105">MHTQNVNVKSAGEETAGRCDQNTCLTDRQIIDLFNWVFAATDDIPGAKCHDFTPPADAEELNVFEKGIPDYCAVWISNGWPVAAALPLDFLFRVVPANYF</sequence>
<dbReference type="AlphaFoldDB" id="A0A9P3WFC3"/>